<dbReference type="Proteomes" id="UP001054945">
    <property type="component" value="Unassembled WGS sequence"/>
</dbReference>
<reference evidence="1 2" key="1">
    <citation type="submission" date="2021-06" db="EMBL/GenBank/DDBJ databases">
        <title>Caerostris extrusa draft genome.</title>
        <authorList>
            <person name="Kono N."/>
            <person name="Arakawa K."/>
        </authorList>
    </citation>
    <scope>NUCLEOTIDE SEQUENCE [LARGE SCALE GENOMIC DNA]</scope>
</reference>
<evidence type="ECO:0000313" key="1">
    <source>
        <dbReference type="EMBL" id="GIY85804.1"/>
    </source>
</evidence>
<sequence length="77" mass="8598">MGISGTNTIKVPPPFLRSSSSNWVPDVDSRFALLMNYDAEGPATNQINSSMQQSCLHGMHQQNYCEERDVNHAEMVI</sequence>
<dbReference type="AlphaFoldDB" id="A0AAV4WVY1"/>
<gene>
    <name evidence="1" type="ORF">CEXT_798501</name>
</gene>
<keyword evidence="2" id="KW-1185">Reference proteome</keyword>
<comment type="caution">
    <text evidence="1">The sequence shown here is derived from an EMBL/GenBank/DDBJ whole genome shotgun (WGS) entry which is preliminary data.</text>
</comment>
<evidence type="ECO:0000313" key="2">
    <source>
        <dbReference type="Proteomes" id="UP001054945"/>
    </source>
</evidence>
<dbReference type="EMBL" id="BPLR01016691">
    <property type="protein sequence ID" value="GIY85804.1"/>
    <property type="molecule type" value="Genomic_DNA"/>
</dbReference>
<proteinExistence type="predicted"/>
<name>A0AAV4WVY1_CAEEX</name>
<organism evidence="1 2">
    <name type="scientific">Caerostris extrusa</name>
    <name type="common">Bark spider</name>
    <name type="synonym">Caerostris bankana</name>
    <dbReference type="NCBI Taxonomy" id="172846"/>
    <lineage>
        <taxon>Eukaryota</taxon>
        <taxon>Metazoa</taxon>
        <taxon>Ecdysozoa</taxon>
        <taxon>Arthropoda</taxon>
        <taxon>Chelicerata</taxon>
        <taxon>Arachnida</taxon>
        <taxon>Araneae</taxon>
        <taxon>Araneomorphae</taxon>
        <taxon>Entelegynae</taxon>
        <taxon>Araneoidea</taxon>
        <taxon>Araneidae</taxon>
        <taxon>Caerostris</taxon>
    </lineage>
</organism>
<protein>
    <submittedName>
        <fullName evidence="1">Uncharacterized protein</fullName>
    </submittedName>
</protein>
<accession>A0AAV4WVY1</accession>